<comment type="caution">
    <text evidence="2">The sequence shown here is derived from an EMBL/GenBank/DDBJ whole genome shotgun (WGS) entry which is preliminary data.</text>
</comment>
<feature type="compositionally biased region" description="Polar residues" evidence="1">
    <location>
        <begin position="45"/>
        <end position="58"/>
    </location>
</feature>
<gene>
    <name evidence="2" type="ORF">PMIN01_10385</name>
</gene>
<accession>A0A9P6GA76</accession>
<evidence type="ECO:0000256" key="1">
    <source>
        <dbReference type="SAM" id="MobiDB-lite"/>
    </source>
</evidence>
<protein>
    <submittedName>
        <fullName evidence="2">Uncharacterized protein</fullName>
    </submittedName>
</protein>
<sequence>MPLLRSLTTKLKTKLTISPPASPTTSPSASTSSFENLGGERKTWRPQSPIQSPTSYTYTHGPDRNRNWNQNQTRNRDRDRDQNADTGSSGESFAGKRGGLAPRQTRPQSRRADTGSSELSFGCVGIGARAAVEDMDLVRAGREERRRSRFREEF</sequence>
<keyword evidence="3" id="KW-1185">Reference proteome</keyword>
<feature type="compositionally biased region" description="Basic and acidic residues" evidence="1">
    <location>
        <begin position="74"/>
        <end position="83"/>
    </location>
</feature>
<organism evidence="2 3">
    <name type="scientific">Paraphaeosphaeria minitans</name>
    <dbReference type="NCBI Taxonomy" id="565426"/>
    <lineage>
        <taxon>Eukaryota</taxon>
        <taxon>Fungi</taxon>
        <taxon>Dikarya</taxon>
        <taxon>Ascomycota</taxon>
        <taxon>Pezizomycotina</taxon>
        <taxon>Dothideomycetes</taxon>
        <taxon>Pleosporomycetidae</taxon>
        <taxon>Pleosporales</taxon>
        <taxon>Massarineae</taxon>
        <taxon>Didymosphaeriaceae</taxon>
        <taxon>Paraphaeosphaeria</taxon>
    </lineage>
</organism>
<reference evidence="2" key="1">
    <citation type="journal article" date="2020" name="Mol. Plant Microbe Interact.">
        <title>Genome Sequence of the Biocontrol Agent Coniothyrium minitans strain Conio (IMI 134523).</title>
        <authorList>
            <person name="Patel D."/>
            <person name="Shittu T.A."/>
            <person name="Baroncelli R."/>
            <person name="Muthumeenakshi S."/>
            <person name="Osborne T.H."/>
            <person name="Janganan T.K."/>
            <person name="Sreenivasaprasad S."/>
        </authorList>
    </citation>
    <scope>NUCLEOTIDE SEQUENCE</scope>
    <source>
        <strain evidence="2">Conio</strain>
    </source>
</reference>
<feature type="compositionally biased region" description="Low complexity" evidence="1">
    <location>
        <begin position="7"/>
        <end position="33"/>
    </location>
</feature>
<feature type="region of interest" description="Disordered" evidence="1">
    <location>
        <begin position="1"/>
        <end position="120"/>
    </location>
</feature>
<proteinExistence type="predicted"/>
<name>A0A9P6GA76_9PLEO</name>
<dbReference type="Proteomes" id="UP000756921">
    <property type="component" value="Unassembled WGS sequence"/>
</dbReference>
<evidence type="ECO:0000313" key="2">
    <source>
        <dbReference type="EMBL" id="KAF9731368.1"/>
    </source>
</evidence>
<dbReference type="EMBL" id="WJXW01000012">
    <property type="protein sequence ID" value="KAF9731368.1"/>
    <property type="molecule type" value="Genomic_DNA"/>
</dbReference>
<dbReference type="AlphaFoldDB" id="A0A9P6GA76"/>
<evidence type="ECO:0000313" key="3">
    <source>
        <dbReference type="Proteomes" id="UP000756921"/>
    </source>
</evidence>